<evidence type="ECO:0000256" key="2">
    <source>
        <dbReference type="ARBA" id="ARBA00022679"/>
    </source>
</evidence>
<proteinExistence type="predicted"/>
<dbReference type="PANTHER" id="PTHR30481">
    <property type="entry name" value="DNA ADENINE METHYLASE"/>
    <property type="match status" value="1"/>
</dbReference>
<accession>A0A644XX01</accession>
<keyword evidence="2" id="KW-0808">Transferase</keyword>
<dbReference type="GO" id="GO:0006298">
    <property type="term" value="P:mismatch repair"/>
    <property type="evidence" value="ECO:0007669"/>
    <property type="project" value="TreeGrafter"/>
</dbReference>
<dbReference type="Pfam" id="PF02086">
    <property type="entry name" value="MethyltransfD12"/>
    <property type="match status" value="1"/>
</dbReference>
<evidence type="ECO:0000256" key="1">
    <source>
        <dbReference type="ARBA" id="ARBA00022603"/>
    </source>
</evidence>
<dbReference type="GO" id="GO:0032259">
    <property type="term" value="P:methylation"/>
    <property type="evidence" value="ECO:0007669"/>
    <property type="project" value="UniProtKB-KW"/>
</dbReference>
<gene>
    <name evidence="4" type="ORF">SDC9_66747</name>
</gene>
<dbReference type="PANTHER" id="PTHR30481:SF4">
    <property type="entry name" value="SITE-SPECIFIC DNA-METHYLTRANSFERASE (ADENINE-SPECIFIC)"/>
    <property type="match status" value="1"/>
</dbReference>
<dbReference type="AlphaFoldDB" id="A0A644XX01"/>
<organism evidence="4">
    <name type="scientific">bioreactor metagenome</name>
    <dbReference type="NCBI Taxonomy" id="1076179"/>
    <lineage>
        <taxon>unclassified sequences</taxon>
        <taxon>metagenomes</taxon>
        <taxon>ecological metagenomes</taxon>
    </lineage>
</organism>
<dbReference type="GO" id="GO:0009007">
    <property type="term" value="F:site-specific DNA-methyltransferase (adenine-specific) activity"/>
    <property type="evidence" value="ECO:0007669"/>
    <property type="project" value="UniProtKB-EC"/>
</dbReference>
<dbReference type="GO" id="GO:1904047">
    <property type="term" value="F:S-adenosyl-L-methionine binding"/>
    <property type="evidence" value="ECO:0007669"/>
    <property type="project" value="TreeGrafter"/>
</dbReference>
<evidence type="ECO:0000256" key="3">
    <source>
        <dbReference type="ARBA" id="ARBA00022691"/>
    </source>
</evidence>
<comment type="caution">
    <text evidence="4">The sequence shown here is derived from an EMBL/GenBank/DDBJ whole genome shotgun (WGS) entry which is preliminary data.</text>
</comment>
<dbReference type="SUPFAM" id="SSF53335">
    <property type="entry name" value="S-adenosyl-L-methionine-dependent methyltransferases"/>
    <property type="match status" value="1"/>
</dbReference>
<evidence type="ECO:0008006" key="5">
    <source>
        <dbReference type="Google" id="ProtNLM"/>
    </source>
</evidence>
<name>A0A644XX01_9ZZZZ</name>
<dbReference type="InterPro" id="IPR029063">
    <property type="entry name" value="SAM-dependent_MTases_sf"/>
</dbReference>
<dbReference type="Gene3D" id="3.40.50.150">
    <property type="entry name" value="Vaccinia Virus protein VP39"/>
    <property type="match status" value="2"/>
</dbReference>
<dbReference type="GO" id="GO:0043565">
    <property type="term" value="F:sequence-specific DNA binding"/>
    <property type="evidence" value="ECO:0007669"/>
    <property type="project" value="TreeGrafter"/>
</dbReference>
<protein>
    <recommendedName>
        <fullName evidence="5">DNA adenine methylase</fullName>
    </recommendedName>
</protein>
<reference evidence="4" key="1">
    <citation type="submission" date="2019-08" db="EMBL/GenBank/DDBJ databases">
        <authorList>
            <person name="Kucharzyk K."/>
            <person name="Murdoch R.W."/>
            <person name="Higgins S."/>
            <person name="Loffler F."/>
        </authorList>
    </citation>
    <scope>NUCLEOTIDE SEQUENCE</scope>
</reference>
<sequence>MKSKVLSAFPYYGGKNRMASLISDMLDYQNASIYIEPFGGACRVLLNKPRHEVEFYNDSSIGLCAFFHLMSKRDTAEELIRRLYDTDYSQECFDEALKYRNRVDDNLVKQTGNELLQYMKQLLVKYRFVSKYANHADFLKTLKEQNTSLMDKLTVKEKSDLRRLYDNNVLSKGAMFETGYLDLLEDWEGLDVAELMTDTQLAISTFVVYSQSRDAMGTTWTASKYKTQEAYHKRVDNLIEVADRMNGVKVLGPEGALSFLLNTSCGDSPETLPYIDNPDVIMYLDPSYLTPEDEEKAKGKHGNQVKPKNLGSAYKQSFDYDDHELFLKTICHAKCKLLVSNYDADLYNKYLKYPFWKRMEFETTTSVGGKRDNKRIEVLWYNY</sequence>
<dbReference type="GO" id="GO:0009307">
    <property type="term" value="P:DNA restriction-modification system"/>
    <property type="evidence" value="ECO:0007669"/>
    <property type="project" value="InterPro"/>
</dbReference>
<dbReference type="EMBL" id="VSSQ01003358">
    <property type="protein sequence ID" value="MPM20318.1"/>
    <property type="molecule type" value="Genomic_DNA"/>
</dbReference>
<evidence type="ECO:0000313" key="4">
    <source>
        <dbReference type="EMBL" id="MPM20318.1"/>
    </source>
</evidence>
<keyword evidence="1" id="KW-0489">Methyltransferase</keyword>
<dbReference type="InterPro" id="IPR012327">
    <property type="entry name" value="MeTrfase_D12"/>
</dbReference>
<keyword evidence="3" id="KW-0949">S-adenosyl-L-methionine</keyword>